<evidence type="ECO:0000313" key="2">
    <source>
        <dbReference type="EMBL" id="NCN64607.1"/>
    </source>
</evidence>
<gene>
    <name evidence="3" type="ORF">GW779_01275</name>
    <name evidence="2" type="ORF">GW910_00810</name>
</gene>
<dbReference type="PIRSF" id="PIRSF006453">
    <property type="entry name" value="FwdA"/>
    <property type="match status" value="1"/>
</dbReference>
<name>A0A8J7YUL1_9ARCH</name>
<dbReference type="GO" id="GO:0016810">
    <property type="term" value="F:hydrolase activity, acting on carbon-nitrogen (but not peptide) bonds"/>
    <property type="evidence" value="ECO:0007669"/>
    <property type="project" value="InterPro"/>
</dbReference>
<dbReference type="PANTHER" id="PTHR11647">
    <property type="entry name" value="HYDRANTOINASE/DIHYDROPYRIMIDINASE FAMILY MEMBER"/>
    <property type="match status" value="1"/>
</dbReference>
<dbReference type="InterPro" id="IPR011059">
    <property type="entry name" value="Metal-dep_hydrolase_composite"/>
</dbReference>
<dbReference type="SUPFAM" id="SSF51556">
    <property type="entry name" value="Metallo-dependent hydrolases"/>
    <property type="match status" value="1"/>
</dbReference>
<dbReference type="NCBIfam" id="TIGR03121">
    <property type="entry name" value="one_C_dehyd_A"/>
    <property type="match status" value="1"/>
</dbReference>
<dbReference type="PANTHER" id="PTHR11647:SF1">
    <property type="entry name" value="COLLAPSIN RESPONSE MEDIATOR PROTEIN"/>
    <property type="match status" value="1"/>
</dbReference>
<dbReference type="Proteomes" id="UP000768163">
    <property type="component" value="Unassembled WGS sequence"/>
</dbReference>
<dbReference type="Gene3D" id="2.30.40.10">
    <property type="entry name" value="Urease, subunit C, domain 1"/>
    <property type="match status" value="2"/>
</dbReference>
<dbReference type="SUPFAM" id="SSF51338">
    <property type="entry name" value="Composite domain of metallo-dependent hydrolases"/>
    <property type="match status" value="2"/>
</dbReference>
<organism evidence="3 4">
    <name type="scientific">Candidatus Altarchaeum hamiconexum</name>
    <dbReference type="NCBI Taxonomy" id="1803513"/>
    <lineage>
        <taxon>Archaea</taxon>
        <taxon>Candidatus Altarchaeota</taxon>
        <taxon>Candidatus Altiarchaeia</taxon>
        <taxon>Candidatus Altarchaeales</taxon>
        <taxon>Candidatus Altarchaeaceae</taxon>
        <taxon>Candidatus Altarchaeum</taxon>
    </lineage>
</organism>
<protein>
    <submittedName>
        <fullName evidence="3">Formylmethanofuran dehydrogenase subunit A</fullName>
    </submittedName>
</protein>
<dbReference type="EMBL" id="JAACVF010000019">
    <property type="protein sequence ID" value="NCN64607.1"/>
    <property type="molecule type" value="Genomic_DNA"/>
</dbReference>
<sequence length="552" mass="61764">MLIIKNGMMYDPANKIDGETIDIYIENGKIVEQPANERNNNEDIIIDAKGMIVMPGGVDIHSHIAGAKVTKARVMCPDDHRKDVIRKTKISRSGTGYTVPTTFITGYRYAKLGYTFVAEAASPPIATRHTHEEFNDIPIIDKTAYILMGSNHFVLDNIKNNNFDGLKNYVGFLLNATKGYAIKIVNPGGVENWKWGKNVKGLDDVVINYGVSPREILQNLAKVRKELNLPHAIHVHCNNLGSPGNLRTTLETIDAVKGEPIHITHIQFNSYAGENWGSFASGASEISDKINSSNNVTVDVGQVIFGNATTMTADGPWQHTVYKLSHQNKWVNIDVEMETGSGIVPYIFKENTAVNAIQWAIGLELFLLVKDPFRICLTTDHPNAGLFYYYPMVVEWLMSKKKRDEMLNKINPKAKEKTTLANIEREYTLQEIATITRAATARIMGLKNKGHIGTGADADISIYKFDENNIVKSFSSAKYVIKDGRVVVKDGEITGTHFGRTYYVKTKGEANDEIKETFEKFYSISFENYAVEDVYVPRKEVTECCKESITNQ</sequence>
<dbReference type="Gene3D" id="3.20.20.140">
    <property type="entry name" value="Metal-dependent hydrolases"/>
    <property type="match status" value="1"/>
</dbReference>
<dbReference type="InterPro" id="IPR012027">
    <property type="entry name" value="Formylmethanofuran_DH_asu"/>
</dbReference>
<dbReference type="InterPro" id="IPR013108">
    <property type="entry name" value="Amidohydro_3"/>
</dbReference>
<dbReference type="InterPro" id="IPR032466">
    <property type="entry name" value="Metal_Hydrolase"/>
</dbReference>
<dbReference type="EMBL" id="JAACQH010000021">
    <property type="protein sequence ID" value="NCS91044.1"/>
    <property type="molecule type" value="Genomic_DNA"/>
</dbReference>
<comment type="caution">
    <text evidence="3">The sequence shown here is derived from an EMBL/GenBank/DDBJ whole genome shotgun (WGS) entry which is preliminary data.</text>
</comment>
<evidence type="ECO:0000313" key="3">
    <source>
        <dbReference type="EMBL" id="NCS91044.1"/>
    </source>
</evidence>
<reference evidence="3" key="1">
    <citation type="submission" date="2019-11" db="EMBL/GenBank/DDBJ databases">
        <title>Lipid analysis of CO2-rich subsurface aquifers suggests an autotrophy-based deep biosphere with lysolipids enriched in CPR bacteria.</title>
        <authorList>
            <person name="Probst A.J."/>
            <person name="Elling F.J."/>
            <person name="Castelle C.J."/>
            <person name="Zhu Q."/>
            <person name="Elvert M."/>
            <person name="Birarda G."/>
            <person name="Holman H.-Y."/>
            <person name="Lane K.R."/>
            <person name="Ladd B."/>
            <person name="Ryan M.C."/>
            <person name="Woyke T."/>
            <person name="Hinrichs K.-U."/>
            <person name="Banfield J.F."/>
        </authorList>
    </citation>
    <scope>NUCLEOTIDE SEQUENCE</scope>
    <source>
        <strain evidence="2">CG_2015-01_33_1645</strain>
        <strain evidence="3">CG_2015-04_33_537</strain>
    </source>
</reference>
<feature type="domain" description="Amidohydrolase 3" evidence="1">
    <location>
        <begin position="45"/>
        <end position="488"/>
    </location>
</feature>
<dbReference type="AlphaFoldDB" id="A0A8J7YUL1"/>
<evidence type="ECO:0000259" key="1">
    <source>
        <dbReference type="Pfam" id="PF07969"/>
    </source>
</evidence>
<dbReference type="InterPro" id="IPR050378">
    <property type="entry name" value="Metallo-dep_Hydrolases_sf"/>
</dbReference>
<dbReference type="Pfam" id="PF07969">
    <property type="entry name" value="Amidohydro_3"/>
    <property type="match status" value="1"/>
</dbReference>
<dbReference type="Proteomes" id="UP000738826">
    <property type="component" value="Unassembled WGS sequence"/>
</dbReference>
<evidence type="ECO:0000313" key="4">
    <source>
        <dbReference type="Proteomes" id="UP000738826"/>
    </source>
</evidence>
<accession>A0A8J7YUL1</accession>
<proteinExistence type="predicted"/>